<dbReference type="PANTHER" id="PTHR47371">
    <property type="entry name" value="LIPOTEICHOIC ACID SYNTHASE"/>
    <property type="match status" value="1"/>
</dbReference>
<proteinExistence type="predicted"/>
<dbReference type="InterPro" id="IPR012160">
    <property type="entry name" value="LtaS-like"/>
</dbReference>
<feature type="transmembrane region" description="Helical" evidence="9">
    <location>
        <begin position="80"/>
        <end position="102"/>
    </location>
</feature>
<dbReference type="SUPFAM" id="SSF53649">
    <property type="entry name" value="Alkaline phosphatase-like"/>
    <property type="match status" value="1"/>
</dbReference>
<feature type="transmembrane region" description="Helical" evidence="9">
    <location>
        <begin position="12"/>
        <end position="31"/>
    </location>
</feature>
<dbReference type="GO" id="GO:0016787">
    <property type="term" value="F:hydrolase activity"/>
    <property type="evidence" value="ECO:0007669"/>
    <property type="project" value="UniProtKB-KW"/>
</dbReference>
<dbReference type="KEGG" id="chu:CHU_1996"/>
<dbReference type="EC" id="3.1.6.-" evidence="11"/>
<keyword evidence="3 9" id="KW-0812">Transmembrane</keyword>
<feature type="binding site" evidence="8">
    <location>
        <position position="270"/>
    </location>
    <ligand>
        <name>Mn(2+)</name>
        <dbReference type="ChEBI" id="CHEBI:29035"/>
    </ligand>
</feature>
<evidence type="ECO:0000256" key="6">
    <source>
        <dbReference type="PIRSR" id="PIRSR005091-1"/>
    </source>
</evidence>
<name>A0A6N4SS59_CYTH3</name>
<dbReference type="OrthoDB" id="9777768at2"/>
<evidence type="ECO:0000256" key="8">
    <source>
        <dbReference type="PIRSR" id="PIRSR005091-3"/>
    </source>
</evidence>
<feature type="binding site" evidence="7">
    <location>
        <position position="427"/>
    </location>
    <ligand>
        <name>substrate</name>
    </ligand>
</feature>
<feature type="binding site" evidence="8">
    <location>
        <position position="482"/>
    </location>
    <ligand>
        <name>Mn(2+)</name>
        <dbReference type="ChEBI" id="CHEBI:29035"/>
    </ligand>
</feature>
<dbReference type="Gene3D" id="3.40.720.10">
    <property type="entry name" value="Alkaline Phosphatase, subunit A"/>
    <property type="match status" value="1"/>
</dbReference>
<organism evidence="11 12">
    <name type="scientific">Cytophaga hutchinsonii (strain ATCC 33406 / DSM 1761 / CIP 103989 / NBRC 15051 / NCIMB 9469 / D465)</name>
    <dbReference type="NCBI Taxonomy" id="269798"/>
    <lineage>
        <taxon>Bacteria</taxon>
        <taxon>Pseudomonadati</taxon>
        <taxon>Bacteroidota</taxon>
        <taxon>Cytophagia</taxon>
        <taxon>Cytophagales</taxon>
        <taxon>Cytophagaceae</taxon>
        <taxon>Cytophaga</taxon>
    </lineage>
</organism>
<accession>A0A6N4SS59</accession>
<dbReference type="InterPro" id="IPR000917">
    <property type="entry name" value="Sulfatase_N"/>
</dbReference>
<evidence type="ECO:0000256" key="5">
    <source>
        <dbReference type="ARBA" id="ARBA00023136"/>
    </source>
</evidence>
<dbReference type="Pfam" id="PF00884">
    <property type="entry name" value="Sulfatase"/>
    <property type="match status" value="1"/>
</dbReference>
<protein>
    <submittedName>
        <fullName evidence="11">Probable sulphatase</fullName>
        <ecNumber evidence="11">3.1.6.-</ecNumber>
    </submittedName>
</protein>
<sequence length="628" mass="71735">MVVALYRFLFTRFLFLMFLFSLCRLLFFLFYADQYEACTTGEILHAFVLGLRFDISILLAFNVVLVLPLALGRFFDIPKILFFLGKILFVLVNGILICINLIDLEYFSFTGKRTGIEILGIKDDIENQFSQLLTNYWHISLLGFMLFLWLLLRTLRLAYKPVLSARPKIYFTIGYALFICIAVLGIRGGLQLKPLRPNIAFSIEPSKLGNVVLNTPFNIFMTIGIAPIEPVKYFNDPTEVSSILSEWNAQQKNTLPNHTTPQNVVIIILESFSSEYMGINNPYAGYTPFLDSLAKTNLYFPHNFANGKVSMVAAPSILASIPGLMEEPYITSLYQTNTLIGLGAPLQDKGYHTSFFHAAQNGSMGFDAFTKNADFAHYYGLNEYKGNKEDYDGNWGIYDEPYLQYFKNMLNTFPEPFISTVFTISSHQPYSLPEAFKNTFPKGSLEIYPSIGYTDYALRTFFEQAKKEKWYANTLFVITADHTQMHDKKSYMNTRGDYAIPLIFFHPNEKLHADTSLVASQIDIMPSILDYLHVPNPNAALLGQSVFGKQIGHDYAVNFSNNTYRVFLKENYIEGSADKSFVIKDYNDRSLRAANEKEKKFIEAIIQYYTNGMINNTYYNWPVTKAPI</sequence>
<evidence type="ECO:0000259" key="10">
    <source>
        <dbReference type="Pfam" id="PF00884"/>
    </source>
</evidence>
<dbReference type="PANTHER" id="PTHR47371:SF3">
    <property type="entry name" value="PHOSPHOGLYCEROL TRANSFERASE I"/>
    <property type="match status" value="1"/>
</dbReference>
<keyword evidence="12" id="KW-1185">Reference proteome</keyword>
<dbReference type="Gene3D" id="3.30.1120.80">
    <property type="match status" value="1"/>
</dbReference>
<evidence type="ECO:0000256" key="3">
    <source>
        <dbReference type="ARBA" id="ARBA00022692"/>
    </source>
</evidence>
<keyword evidence="7" id="KW-0464">Manganese</keyword>
<feature type="domain" description="Sulfatase N-terminal" evidence="10">
    <location>
        <begin position="262"/>
        <end position="533"/>
    </location>
</feature>
<evidence type="ECO:0000313" key="11">
    <source>
        <dbReference type="EMBL" id="ABG59262.1"/>
    </source>
</evidence>
<keyword evidence="5 9" id="KW-0472">Membrane</keyword>
<dbReference type="PIRSF" id="PIRSF005091">
    <property type="entry name" value="Mmb_sulf_HI1246"/>
    <property type="match status" value="1"/>
</dbReference>
<keyword evidence="11" id="KW-0378">Hydrolase</keyword>
<feature type="transmembrane region" description="Helical" evidence="9">
    <location>
        <begin position="169"/>
        <end position="190"/>
    </location>
</feature>
<dbReference type="EMBL" id="CP000383">
    <property type="protein sequence ID" value="ABG59262.1"/>
    <property type="molecule type" value="Genomic_DNA"/>
</dbReference>
<comment type="subcellular location">
    <subcellularLocation>
        <location evidence="1">Cell membrane</location>
        <topology evidence="1">Multi-pass membrane protein</topology>
    </subcellularLocation>
</comment>
<evidence type="ECO:0000313" key="12">
    <source>
        <dbReference type="Proteomes" id="UP000001822"/>
    </source>
</evidence>
<dbReference type="GO" id="GO:0046872">
    <property type="term" value="F:metal ion binding"/>
    <property type="evidence" value="ECO:0007669"/>
    <property type="project" value="UniProtKB-KW"/>
</dbReference>
<keyword evidence="4 9" id="KW-1133">Transmembrane helix</keyword>
<feature type="active site" evidence="6">
    <location>
        <position position="310"/>
    </location>
</feature>
<feature type="binding site" evidence="8">
    <location>
        <position position="481"/>
    </location>
    <ligand>
        <name>Mn(2+)</name>
        <dbReference type="ChEBI" id="CHEBI:29035"/>
    </ligand>
</feature>
<feature type="transmembrane region" description="Helical" evidence="9">
    <location>
        <begin position="43"/>
        <end position="68"/>
    </location>
</feature>
<dbReference type="InterPro" id="IPR050448">
    <property type="entry name" value="OpgB/LTA_synthase_biosynth"/>
</dbReference>
<reference evidence="11 12" key="1">
    <citation type="journal article" date="2007" name="Appl. Environ. Microbiol.">
        <title>Genome sequence of the cellulolytic gliding bacterium Cytophaga hutchinsonii.</title>
        <authorList>
            <person name="Xie G."/>
            <person name="Bruce D.C."/>
            <person name="Challacombe J.F."/>
            <person name="Chertkov O."/>
            <person name="Detter J.C."/>
            <person name="Gilna P."/>
            <person name="Han C.S."/>
            <person name="Lucas S."/>
            <person name="Misra M."/>
            <person name="Myers G.L."/>
            <person name="Richardson P."/>
            <person name="Tapia R."/>
            <person name="Thayer N."/>
            <person name="Thompson L.S."/>
            <person name="Brettin T.S."/>
            <person name="Henrissat B."/>
            <person name="Wilson D.B."/>
            <person name="McBride M.J."/>
        </authorList>
    </citation>
    <scope>NUCLEOTIDE SEQUENCE [LARGE SCALE GENOMIC DNA]</scope>
    <source>
        <strain evidence="12">ATCC 33406 / DSM 1761 / CIP 103989 / NBRC 15051 / NCIMB 9469 / D465</strain>
    </source>
</reference>
<keyword evidence="7" id="KW-0479">Metal-binding</keyword>
<evidence type="ECO:0000256" key="9">
    <source>
        <dbReference type="SAM" id="Phobius"/>
    </source>
</evidence>
<evidence type="ECO:0000256" key="4">
    <source>
        <dbReference type="ARBA" id="ARBA00022989"/>
    </source>
</evidence>
<feature type="transmembrane region" description="Helical" evidence="9">
    <location>
        <begin position="136"/>
        <end position="157"/>
    </location>
</feature>
<dbReference type="GO" id="GO:0005886">
    <property type="term" value="C:plasma membrane"/>
    <property type="evidence" value="ECO:0007669"/>
    <property type="project" value="UniProtKB-SubCell"/>
</dbReference>
<dbReference type="Proteomes" id="UP000001822">
    <property type="component" value="Chromosome"/>
</dbReference>
<dbReference type="AlphaFoldDB" id="A0A6N4SS59"/>
<gene>
    <name evidence="11" type="ordered locus">CHU_1996</name>
</gene>
<dbReference type="InterPro" id="IPR017850">
    <property type="entry name" value="Alkaline_phosphatase_core_sf"/>
</dbReference>
<dbReference type="CDD" id="cd16015">
    <property type="entry name" value="LTA_synthase"/>
    <property type="match status" value="1"/>
</dbReference>
<evidence type="ECO:0000256" key="2">
    <source>
        <dbReference type="ARBA" id="ARBA00022475"/>
    </source>
</evidence>
<evidence type="ECO:0000256" key="7">
    <source>
        <dbReference type="PIRSR" id="PIRSR005091-2"/>
    </source>
</evidence>
<keyword evidence="2" id="KW-1003">Cell membrane</keyword>
<evidence type="ECO:0000256" key="1">
    <source>
        <dbReference type="ARBA" id="ARBA00004651"/>
    </source>
</evidence>